<dbReference type="PANTHER" id="PTHR19446">
    <property type="entry name" value="REVERSE TRANSCRIPTASES"/>
    <property type="match status" value="1"/>
</dbReference>
<dbReference type="InterPro" id="IPR044730">
    <property type="entry name" value="RNase_H-like_dom_plant"/>
</dbReference>
<dbReference type="EMBL" id="JANJYJ010000007">
    <property type="protein sequence ID" value="KAK3199765.1"/>
    <property type="molecule type" value="Genomic_DNA"/>
</dbReference>
<dbReference type="InterPro" id="IPR000477">
    <property type="entry name" value="RT_dom"/>
</dbReference>
<evidence type="ECO:0000313" key="2">
    <source>
        <dbReference type="EMBL" id="KAK3199765.1"/>
    </source>
</evidence>
<dbReference type="Pfam" id="PF00078">
    <property type="entry name" value="RVT_1"/>
    <property type="match status" value="1"/>
</dbReference>
<dbReference type="CDD" id="cd01650">
    <property type="entry name" value="RT_nLTR_like"/>
    <property type="match status" value="1"/>
</dbReference>
<dbReference type="Proteomes" id="UP001281410">
    <property type="component" value="Unassembled WGS sequence"/>
</dbReference>
<dbReference type="Pfam" id="PF13456">
    <property type="entry name" value="RVT_3"/>
    <property type="match status" value="1"/>
</dbReference>
<gene>
    <name evidence="2" type="ORF">Dsin_023180</name>
</gene>
<protein>
    <recommendedName>
        <fullName evidence="1">Reverse transcriptase domain-containing protein</fullName>
    </recommendedName>
</protein>
<organism evidence="2 3">
    <name type="scientific">Dipteronia sinensis</name>
    <dbReference type="NCBI Taxonomy" id="43782"/>
    <lineage>
        <taxon>Eukaryota</taxon>
        <taxon>Viridiplantae</taxon>
        <taxon>Streptophyta</taxon>
        <taxon>Embryophyta</taxon>
        <taxon>Tracheophyta</taxon>
        <taxon>Spermatophyta</taxon>
        <taxon>Magnoliopsida</taxon>
        <taxon>eudicotyledons</taxon>
        <taxon>Gunneridae</taxon>
        <taxon>Pentapetalae</taxon>
        <taxon>rosids</taxon>
        <taxon>malvids</taxon>
        <taxon>Sapindales</taxon>
        <taxon>Sapindaceae</taxon>
        <taxon>Hippocastanoideae</taxon>
        <taxon>Acereae</taxon>
        <taxon>Dipteronia</taxon>
    </lineage>
</organism>
<dbReference type="GO" id="GO:0004523">
    <property type="term" value="F:RNA-DNA hybrid ribonuclease activity"/>
    <property type="evidence" value="ECO:0007669"/>
    <property type="project" value="InterPro"/>
</dbReference>
<dbReference type="CDD" id="cd06222">
    <property type="entry name" value="RNase_H_like"/>
    <property type="match status" value="1"/>
</dbReference>
<keyword evidence="3" id="KW-1185">Reference proteome</keyword>
<feature type="domain" description="Reverse transcriptase" evidence="1">
    <location>
        <begin position="95"/>
        <end position="373"/>
    </location>
</feature>
<accession>A0AAE0E0F6</accession>
<evidence type="ECO:0000313" key="3">
    <source>
        <dbReference type="Proteomes" id="UP001281410"/>
    </source>
</evidence>
<evidence type="ECO:0000259" key="1">
    <source>
        <dbReference type="PROSITE" id="PS50878"/>
    </source>
</evidence>
<reference evidence="2" key="1">
    <citation type="journal article" date="2023" name="Plant J.">
        <title>Genome sequences and population genomics provide insights into the demographic history, inbreeding, and mutation load of two 'living fossil' tree species of Dipteronia.</title>
        <authorList>
            <person name="Feng Y."/>
            <person name="Comes H.P."/>
            <person name="Chen J."/>
            <person name="Zhu S."/>
            <person name="Lu R."/>
            <person name="Zhang X."/>
            <person name="Li P."/>
            <person name="Qiu J."/>
            <person name="Olsen K.M."/>
            <person name="Qiu Y."/>
        </authorList>
    </citation>
    <scope>NUCLEOTIDE SEQUENCE</scope>
    <source>
        <strain evidence="2">NBL</strain>
    </source>
</reference>
<dbReference type="PROSITE" id="PS50878">
    <property type="entry name" value="RT_POL"/>
    <property type="match status" value="1"/>
</dbReference>
<dbReference type="InterPro" id="IPR043502">
    <property type="entry name" value="DNA/RNA_pol_sf"/>
</dbReference>
<sequence>MCKGPSHVREGVVALFKEHFKRKLGCRPSWEGLQVNHISVQERMKLEVEFSEDEVWKALSECDGNKAPGPDGLHINFIKANWELIKGDFMIFMHTFYHDGSVIKGFNCTFIGLIPKIKILISLQDFRPISLVGSLYKVLAKVLANRLKMVMDSVIGPSQMAFVKGRQIMDSFVISKEIIHSWKKTGKRGLLVKLDFEKAFDSVDHEFLLETLERMGFGLRWRNWIKGCISSPLLSVLVNGCPTKQFSKEKGMRQGDHLSPFLFNLVVEVLSCMLNKAKQLDMLNVVVFGNSAVHISHLQFADDTILFLELKLEYLMNAKRILRCFELILGLKINFHKSCLVMVGKRGAQEEDWAGKFWCLSSSFPIKYLGLPLGGNPSREAFWNPVVNKVEQRLASWKRGFISKRGRLVLTKAVLSSLPSYFMSVFSIPVEVKWDSVPLMNDFPRIYTLATNKSGVIVEFGSWVDLKWAWYVNLHKALFDWELDQWNCFKMCLENIKLRVGIPDALAWSHCSNGDLSPKGRGICLAIIERKDLACQLISEKVSLACRPITIITDSKSAVAWIKESEFGNLQLVYLVYDIRLFLKSSYGFDLRYMPRESNSMVDSLAKVGSSGGWDRLEWGDV</sequence>
<proteinExistence type="predicted"/>
<dbReference type="SUPFAM" id="SSF56672">
    <property type="entry name" value="DNA/RNA polymerases"/>
    <property type="match status" value="1"/>
</dbReference>
<comment type="caution">
    <text evidence="2">The sequence shown here is derived from an EMBL/GenBank/DDBJ whole genome shotgun (WGS) entry which is preliminary data.</text>
</comment>
<dbReference type="AlphaFoldDB" id="A0AAE0E0F6"/>
<dbReference type="GO" id="GO:0003676">
    <property type="term" value="F:nucleic acid binding"/>
    <property type="evidence" value="ECO:0007669"/>
    <property type="project" value="InterPro"/>
</dbReference>
<name>A0AAE0E0F6_9ROSI</name>
<dbReference type="InterPro" id="IPR002156">
    <property type="entry name" value="RNaseH_domain"/>
</dbReference>